<dbReference type="OrthoDB" id="8595007at2"/>
<organism evidence="3 4">
    <name type="scientific">Ulvibacterium marinum</name>
    <dbReference type="NCBI Taxonomy" id="2419782"/>
    <lineage>
        <taxon>Bacteria</taxon>
        <taxon>Pseudomonadati</taxon>
        <taxon>Bacteroidota</taxon>
        <taxon>Flavobacteriia</taxon>
        <taxon>Flavobacteriales</taxon>
        <taxon>Flavobacteriaceae</taxon>
        <taxon>Ulvibacterium</taxon>
    </lineage>
</organism>
<dbReference type="RefSeq" id="WP_120713061.1">
    <property type="nucleotide sequence ID" value="NZ_RBCJ01000003.1"/>
</dbReference>
<feature type="signal peptide" evidence="1">
    <location>
        <begin position="1"/>
        <end position="23"/>
    </location>
</feature>
<dbReference type="InterPro" id="IPR038765">
    <property type="entry name" value="Papain-like_cys_pep_sf"/>
</dbReference>
<accession>A0A3B0C3F1</accession>
<keyword evidence="4" id="KW-1185">Reference proteome</keyword>
<comment type="caution">
    <text evidence="3">The sequence shown here is derived from an EMBL/GenBank/DDBJ whole genome shotgun (WGS) entry which is preliminary data.</text>
</comment>
<gene>
    <name evidence="3" type="ORF">D7Z94_18665</name>
</gene>
<proteinExistence type="predicted"/>
<evidence type="ECO:0000313" key="4">
    <source>
        <dbReference type="Proteomes" id="UP000276603"/>
    </source>
</evidence>
<dbReference type="InterPro" id="IPR002931">
    <property type="entry name" value="Transglutaminase-like"/>
</dbReference>
<sequence>MRSSSIKSFFLLSLFVTSVQGIAQNISIENRVEDIIIKKDTSFVKHVSVVIKESEQEVLYPIFYDNELEKISDIQVYSKKGKRFKPVKDKVIIEDDVELEYIASKKVKTIIIPPGSKSKISYTVDCDELMYFSDLRFFSYNKVDTLKYKLQVPDTFQFVHNAIYEESLEYVSMDSISMDSTTKWNIEVVPERIEPDPLAFFGIYRNKKSPLMRTIVVPASYKDNATKYLNDWYLQKVQAKRGLSPKVIHKINELTKGKSEPSDILDILYNYVKNNFKYVAIEIGMGAFIPTHANEVFSQKEGDCKDLSNFLSEALNYKGINSHIALAATYDHISDCDFPSLSSANHVVCMAYLNDIPIILDPTDPIHSPKTPVQSIQNRSILIVNPSGGEWHKAQGFTPRQNLIDYNIELKEGSDKILVGGFQVSYNGISGNFLRRGFIHLDEKKTNASIEKHFTSVFGNQSIEDFSISPQTNMVDAKGKLSINGKIFNDSGSRVLFLDFLPIPLETQERGELLEGTHLGSNLSKRVHLKIEMNKVFEAFKPIEHIFSDERVSLKLKITNPSDFIIWVEYEFECDYNLVNKENSKAINKILTSFKNVINDPIILKKKG</sequence>
<dbReference type="Proteomes" id="UP000276603">
    <property type="component" value="Unassembled WGS sequence"/>
</dbReference>
<dbReference type="AlphaFoldDB" id="A0A3B0C3F1"/>
<dbReference type="SUPFAM" id="SSF54001">
    <property type="entry name" value="Cysteine proteinases"/>
    <property type="match status" value="1"/>
</dbReference>
<dbReference type="Pfam" id="PF01841">
    <property type="entry name" value="Transglut_core"/>
    <property type="match status" value="1"/>
</dbReference>
<name>A0A3B0C3F1_9FLAO</name>
<reference evidence="3 4" key="1">
    <citation type="submission" date="2018-10" db="EMBL/GenBank/DDBJ databases">
        <title>Ulvibacterium marinum gen. nov., sp. nov., a novel marine bacterium of the family Flavobacteriaceae, isolated from a culture of the green alga Ulva prolifera.</title>
        <authorList>
            <person name="Zhang Z."/>
        </authorList>
    </citation>
    <scope>NUCLEOTIDE SEQUENCE [LARGE SCALE GENOMIC DNA]</scope>
    <source>
        <strain evidence="3 4">CCMM003</strain>
    </source>
</reference>
<protein>
    <submittedName>
        <fullName evidence="3">Transglutaminase domain-containing protein</fullName>
    </submittedName>
</protein>
<feature type="chain" id="PRO_5017389979" evidence="1">
    <location>
        <begin position="24"/>
        <end position="608"/>
    </location>
</feature>
<evidence type="ECO:0000259" key="2">
    <source>
        <dbReference type="Pfam" id="PF01841"/>
    </source>
</evidence>
<keyword evidence="1" id="KW-0732">Signal</keyword>
<dbReference type="EMBL" id="RBCJ01000003">
    <property type="protein sequence ID" value="RKN80252.1"/>
    <property type="molecule type" value="Genomic_DNA"/>
</dbReference>
<dbReference type="Gene3D" id="3.10.620.30">
    <property type="match status" value="1"/>
</dbReference>
<evidence type="ECO:0000256" key="1">
    <source>
        <dbReference type="SAM" id="SignalP"/>
    </source>
</evidence>
<evidence type="ECO:0000313" key="3">
    <source>
        <dbReference type="EMBL" id="RKN80252.1"/>
    </source>
</evidence>
<feature type="domain" description="Transglutaminase-like" evidence="2">
    <location>
        <begin position="252"/>
        <end position="354"/>
    </location>
</feature>